<proteinExistence type="predicted"/>
<evidence type="ECO:0000313" key="1">
    <source>
        <dbReference type="EMBL" id="KIK45575.1"/>
    </source>
</evidence>
<name>A0A0D0A643_9AGAM</name>
<organism evidence="1 2">
    <name type="scientific">Suillus luteus UH-Slu-Lm8-n1</name>
    <dbReference type="NCBI Taxonomy" id="930992"/>
    <lineage>
        <taxon>Eukaryota</taxon>
        <taxon>Fungi</taxon>
        <taxon>Dikarya</taxon>
        <taxon>Basidiomycota</taxon>
        <taxon>Agaricomycotina</taxon>
        <taxon>Agaricomycetes</taxon>
        <taxon>Agaricomycetidae</taxon>
        <taxon>Boletales</taxon>
        <taxon>Suillineae</taxon>
        <taxon>Suillaceae</taxon>
        <taxon>Suillus</taxon>
    </lineage>
</organism>
<sequence length="51" mass="5583">MEVKILMAGRLDGLRCRDGSDIDDTDVHEVCIKSVQPTAQIPDFLSPGQVI</sequence>
<keyword evidence="2" id="KW-1185">Reference proteome</keyword>
<reference evidence="2" key="2">
    <citation type="submission" date="2015-01" db="EMBL/GenBank/DDBJ databases">
        <title>Evolutionary Origins and Diversification of the Mycorrhizal Mutualists.</title>
        <authorList>
            <consortium name="DOE Joint Genome Institute"/>
            <consortium name="Mycorrhizal Genomics Consortium"/>
            <person name="Kohler A."/>
            <person name="Kuo A."/>
            <person name="Nagy L.G."/>
            <person name="Floudas D."/>
            <person name="Copeland A."/>
            <person name="Barry K.W."/>
            <person name="Cichocki N."/>
            <person name="Veneault-Fourrey C."/>
            <person name="LaButti K."/>
            <person name="Lindquist E.A."/>
            <person name="Lipzen A."/>
            <person name="Lundell T."/>
            <person name="Morin E."/>
            <person name="Murat C."/>
            <person name="Riley R."/>
            <person name="Ohm R."/>
            <person name="Sun H."/>
            <person name="Tunlid A."/>
            <person name="Henrissat B."/>
            <person name="Grigoriev I.V."/>
            <person name="Hibbett D.S."/>
            <person name="Martin F."/>
        </authorList>
    </citation>
    <scope>NUCLEOTIDE SEQUENCE [LARGE SCALE GENOMIC DNA]</scope>
    <source>
        <strain evidence="2">UH-Slu-Lm8-n1</strain>
    </source>
</reference>
<dbReference type="AlphaFoldDB" id="A0A0D0A643"/>
<dbReference type="HOGENOM" id="CLU_3108019_0_0_1"/>
<dbReference type="Proteomes" id="UP000054485">
    <property type="component" value="Unassembled WGS sequence"/>
</dbReference>
<gene>
    <name evidence="1" type="ORF">CY34DRAFT_801518</name>
</gene>
<reference evidence="1 2" key="1">
    <citation type="submission" date="2014-04" db="EMBL/GenBank/DDBJ databases">
        <authorList>
            <consortium name="DOE Joint Genome Institute"/>
            <person name="Kuo A."/>
            <person name="Ruytinx J."/>
            <person name="Rineau F."/>
            <person name="Colpaert J."/>
            <person name="Kohler A."/>
            <person name="Nagy L.G."/>
            <person name="Floudas D."/>
            <person name="Copeland A."/>
            <person name="Barry K.W."/>
            <person name="Cichocki N."/>
            <person name="Veneault-Fourrey C."/>
            <person name="LaButti K."/>
            <person name="Lindquist E.A."/>
            <person name="Lipzen A."/>
            <person name="Lundell T."/>
            <person name="Morin E."/>
            <person name="Murat C."/>
            <person name="Sun H."/>
            <person name="Tunlid A."/>
            <person name="Henrissat B."/>
            <person name="Grigoriev I.V."/>
            <person name="Hibbett D.S."/>
            <person name="Martin F."/>
            <person name="Nordberg H.P."/>
            <person name="Cantor M.N."/>
            <person name="Hua S.X."/>
        </authorList>
    </citation>
    <scope>NUCLEOTIDE SEQUENCE [LARGE SCALE GENOMIC DNA]</scope>
    <source>
        <strain evidence="1 2">UH-Slu-Lm8-n1</strain>
    </source>
</reference>
<accession>A0A0D0A643</accession>
<dbReference type="InParanoid" id="A0A0D0A643"/>
<protein>
    <submittedName>
        <fullName evidence="1">Uncharacterized protein</fullName>
    </submittedName>
</protein>
<dbReference type="EMBL" id="KN835171">
    <property type="protein sequence ID" value="KIK45575.1"/>
    <property type="molecule type" value="Genomic_DNA"/>
</dbReference>
<evidence type="ECO:0000313" key="2">
    <source>
        <dbReference type="Proteomes" id="UP000054485"/>
    </source>
</evidence>